<dbReference type="Gene3D" id="3.30.420.10">
    <property type="entry name" value="Ribonuclease H-like superfamily/Ribonuclease H"/>
    <property type="match status" value="1"/>
</dbReference>
<accession>A0AAV3ZJN7</accession>
<dbReference type="Proteomes" id="UP000735302">
    <property type="component" value="Unassembled WGS sequence"/>
</dbReference>
<dbReference type="GO" id="GO:0003676">
    <property type="term" value="F:nucleic acid binding"/>
    <property type="evidence" value="ECO:0007669"/>
    <property type="project" value="InterPro"/>
</dbReference>
<evidence type="ECO:0000313" key="1">
    <source>
        <dbReference type="EMBL" id="GFN95354.1"/>
    </source>
</evidence>
<evidence type="ECO:0000313" key="2">
    <source>
        <dbReference type="Proteomes" id="UP000735302"/>
    </source>
</evidence>
<keyword evidence="2" id="KW-1185">Reference proteome</keyword>
<proteinExistence type="predicted"/>
<dbReference type="InterPro" id="IPR012337">
    <property type="entry name" value="RNaseH-like_sf"/>
</dbReference>
<dbReference type="InterPro" id="IPR036397">
    <property type="entry name" value="RNaseH_sf"/>
</dbReference>
<organism evidence="1 2">
    <name type="scientific">Plakobranchus ocellatus</name>
    <dbReference type="NCBI Taxonomy" id="259542"/>
    <lineage>
        <taxon>Eukaryota</taxon>
        <taxon>Metazoa</taxon>
        <taxon>Spiralia</taxon>
        <taxon>Lophotrochozoa</taxon>
        <taxon>Mollusca</taxon>
        <taxon>Gastropoda</taxon>
        <taxon>Heterobranchia</taxon>
        <taxon>Euthyneura</taxon>
        <taxon>Panpulmonata</taxon>
        <taxon>Sacoglossa</taxon>
        <taxon>Placobranchoidea</taxon>
        <taxon>Plakobranchidae</taxon>
        <taxon>Plakobranchus</taxon>
    </lineage>
</organism>
<dbReference type="AlphaFoldDB" id="A0AAV3ZJN7"/>
<sequence>MVRRLEHTVICTIKMVCTHIVPTDLYALANAAWKEKILTYRGHLSAHQLLKPQLPYDVFSKFQCIHIWPPFQTSLLPANWTGTLLQFGYSHAIVTDNVVCFSYAEFQIWREQRDIQHMHEASQHPGSNGAA</sequence>
<protein>
    <submittedName>
        <fullName evidence="1">Transposon tf2-11 polyprotein</fullName>
    </submittedName>
</protein>
<gene>
    <name evidence="1" type="ORF">PoB_002186000</name>
</gene>
<reference evidence="1 2" key="1">
    <citation type="journal article" date="2021" name="Elife">
        <title>Chloroplast acquisition without the gene transfer in kleptoplastic sea slugs, Plakobranchus ocellatus.</title>
        <authorList>
            <person name="Maeda T."/>
            <person name="Takahashi S."/>
            <person name="Yoshida T."/>
            <person name="Shimamura S."/>
            <person name="Takaki Y."/>
            <person name="Nagai Y."/>
            <person name="Toyoda A."/>
            <person name="Suzuki Y."/>
            <person name="Arimoto A."/>
            <person name="Ishii H."/>
            <person name="Satoh N."/>
            <person name="Nishiyama T."/>
            <person name="Hasebe M."/>
            <person name="Maruyama T."/>
            <person name="Minagawa J."/>
            <person name="Obokata J."/>
            <person name="Shigenobu S."/>
        </authorList>
    </citation>
    <scope>NUCLEOTIDE SEQUENCE [LARGE SCALE GENOMIC DNA]</scope>
</reference>
<dbReference type="EMBL" id="BLXT01002491">
    <property type="protein sequence ID" value="GFN95354.1"/>
    <property type="molecule type" value="Genomic_DNA"/>
</dbReference>
<dbReference type="SUPFAM" id="SSF53098">
    <property type="entry name" value="Ribonuclease H-like"/>
    <property type="match status" value="1"/>
</dbReference>
<name>A0AAV3ZJN7_9GAST</name>
<comment type="caution">
    <text evidence="1">The sequence shown here is derived from an EMBL/GenBank/DDBJ whole genome shotgun (WGS) entry which is preliminary data.</text>
</comment>